<dbReference type="PANTHER" id="PTHR40841:SF2">
    <property type="entry name" value="SIDEROPHORE-DEGRADING ESTERASE (EUROFUNG)"/>
    <property type="match status" value="1"/>
</dbReference>
<dbReference type="SUPFAM" id="SSF53474">
    <property type="entry name" value="alpha/beta-Hydrolases"/>
    <property type="match status" value="1"/>
</dbReference>
<dbReference type="PANTHER" id="PTHR40841">
    <property type="entry name" value="SIDEROPHORE TRIACETYLFUSARININE C ESTERASE"/>
    <property type="match status" value="1"/>
</dbReference>
<dbReference type="InterPro" id="IPR029058">
    <property type="entry name" value="AB_hydrolase_fold"/>
</dbReference>
<keyword evidence="2 5" id="KW-0378">Hydrolase</keyword>
<evidence type="ECO:0000313" key="5">
    <source>
        <dbReference type="EMBL" id="WNB18867.1"/>
    </source>
</evidence>
<dbReference type="InterPro" id="IPR019734">
    <property type="entry name" value="TPR_rpt"/>
</dbReference>
<dbReference type="Pfam" id="PF00515">
    <property type="entry name" value="TPR_1"/>
    <property type="match status" value="1"/>
</dbReference>
<evidence type="ECO:0000256" key="2">
    <source>
        <dbReference type="ARBA" id="ARBA00022801"/>
    </source>
</evidence>
<organism evidence="5">
    <name type="scientific">Marivirga arenosa</name>
    <dbReference type="NCBI Taxonomy" id="3059076"/>
    <lineage>
        <taxon>Bacteria</taxon>
        <taxon>Pseudomonadati</taxon>
        <taxon>Bacteroidota</taxon>
        <taxon>Cytophagia</taxon>
        <taxon>Cytophagales</taxon>
        <taxon>Marivirgaceae</taxon>
        <taxon>Marivirga</taxon>
    </lineage>
</organism>
<feature type="chain" id="PRO_5041387901" evidence="4">
    <location>
        <begin position="30"/>
        <end position="397"/>
    </location>
</feature>
<dbReference type="Gene3D" id="3.40.50.1820">
    <property type="entry name" value="alpha/beta hydrolase"/>
    <property type="match status" value="1"/>
</dbReference>
<dbReference type="Pfam" id="PF00756">
    <property type="entry name" value="Esterase"/>
    <property type="match status" value="1"/>
</dbReference>
<dbReference type="Proteomes" id="UP001232019">
    <property type="component" value="Chromosome"/>
</dbReference>
<gene>
    <name evidence="5" type="ORF">QYS47_31630</name>
</gene>
<accession>A0AA51ZY61</accession>
<keyword evidence="4" id="KW-0732">Signal</keyword>
<dbReference type="SUPFAM" id="SSF48452">
    <property type="entry name" value="TPR-like"/>
    <property type="match status" value="1"/>
</dbReference>
<dbReference type="PROSITE" id="PS50005">
    <property type="entry name" value="TPR"/>
    <property type="match status" value="1"/>
</dbReference>
<dbReference type="InterPro" id="IPR052558">
    <property type="entry name" value="Siderophore_Hydrolase_D"/>
</dbReference>
<keyword evidence="3" id="KW-0802">TPR repeat</keyword>
<evidence type="ECO:0000256" key="4">
    <source>
        <dbReference type="SAM" id="SignalP"/>
    </source>
</evidence>
<proteinExistence type="inferred from homology"/>
<feature type="repeat" description="TPR" evidence="3">
    <location>
        <begin position="350"/>
        <end position="383"/>
    </location>
</feature>
<dbReference type="RefSeq" id="WP_322348393.1">
    <property type="nucleotide sequence ID" value="NZ_CP129968.2"/>
</dbReference>
<reference evidence="5" key="1">
    <citation type="submission" date="2023-08" db="EMBL/GenBank/DDBJ databases">
        <title>Comparative genomics and taxonomic characterization of three novel marine species of genus Marivirga.</title>
        <authorList>
            <person name="Muhammad N."/>
            <person name="Kim S.-G."/>
        </authorList>
    </citation>
    <scope>NUCLEOTIDE SEQUENCE</scope>
    <source>
        <strain evidence="5">BKB1-2</strain>
    </source>
</reference>
<dbReference type="EMBL" id="CP129968">
    <property type="protein sequence ID" value="WNB18867.1"/>
    <property type="molecule type" value="Genomic_DNA"/>
</dbReference>
<evidence type="ECO:0000256" key="1">
    <source>
        <dbReference type="ARBA" id="ARBA00005622"/>
    </source>
</evidence>
<comment type="similarity">
    <text evidence="1">Belongs to the esterase D family.</text>
</comment>
<dbReference type="PROSITE" id="PS50293">
    <property type="entry name" value="TPR_REGION"/>
    <property type="match status" value="1"/>
</dbReference>
<dbReference type="Gene3D" id="1.25.40.10">
    <property type="entry name" value="Tetratricopeptide repeat domain"/>
    <property type="match status" value="1"/>
</dbReference>
<name>A0AA51ZY61_9BACT</name>
<dbReference type="InterPro" id="IPR011990">
    <property type="entry name" value="TPR-like_helical_dom_sf"/>
</dbReference>
<dbReference type="SMART" id="SM00028">
    <property type="entry name" value="TPR"/>
    <property type="match status" value="1"/>
</dbReference>
<dbReference type="AlphaFoldDB" id="A0AA51ZY61"/>
<dbReference type="InterPro" id="IPR000801">
    <property type="entry name" value="Esterase-like"/>
</dbReference>
<evidence type="ECO:0000256" key="3">
    <source>
        <dbReference type="PROSITE-ProRule" id="PRU00339"/>
    </source>
</evidence>
<feature type="signal peptide" evidence="4">
    <location>
        <begin position="1"/>
        <end position="29"/>
    </location>
</feature>
<protein>
    <submittedName>
        <fullName evidence="5">Alpha/beta hydrolase-fold protein</fullName>
    </submittedName>
</protein>
<sequence>MNTSSLKNYLKIKLFILLCCFSVLTPCKGQETNSITLGIKKKVKSVYLNEEKEYWINLPASYEDQGAAYKKYPLLILLDGHLHFQSATGMVNYMSAGLNGNLQIPEMVVVGIRSSKRQRDFTPDKIITTRPNETGGAGIFLQFLENELIPLIDQEYRTAPYRILFGHSLGGLFATHAYLQAESKFHAFLAIDPSFGTWDAETMDKKINAVTEKTFDRFIYIATANWGKRNIRNRDRHIRFYETLKSRSLGPFLGTYQYFDNENHASVPPIAFYEGISCLFEGYDVNYRHVESAESLKAHFATLSKRLHYPFSPPEALVNRIGYHLLQNSKDQTAGLAFFILNTELYPTSANAFDSLAEAYARLGENDLAISYYQKALKLNPESSHAFEMLKKLKSTN</sequence>
<dbReference type="GO" id="GO:0016788">
    <property type="term" value="F:hydrolase activity, acting on ester bonds"/>
    <property type="evidence" value="ECO:0007669"/>
    <property type="project" value="TreeGrafter"/>
</dbReference>
<dbReference type="KEGG" id="marp:QYS47_31630"/>